<evidence type="ECO:0000313" key="1">
    <source>
        <dbReference type="EMBL" id="GCL34189.1"/>
    </source>
</evidence>
<dbReference type="Proteomes" id="UP000299794">
    <property type="component" value="Unassembled WGS sequence"/>
</dbReference>
<name>A0A479ZNH7_PLAAG</name>
<dbReference type="Gene3D" id="3.40.50.1450">
    <property type="entry name" value="HybD-like"/>
    <property type="match status" value="1"/>
</dbReference>
<dbReference type="RefSeq" id="WP_051340272.1">
    <property type="nucleotide sequence ID" value="NZ_BJCD01000002.1"/>
</dbReference>
<dbReference type="PANTHER" id="PTHR30302">
    <property type="entry name" value="HYDROGENASE 1 MATURATION PROTEASE"/>
    <property type="match status" value="1"/>
</dbReference>
<organism evidence="1 2">
    <name type="scientific">Planktothrix agardhii CCAP 1459/11A</name>
    <dbReference type="NCBI Taxonomy" id="282420"/>
    <lineage>
        <taxon>Bacteria</taxon>
        <taxon>Bacillati</taxon>
        <taxon>Cyanobacteriota</taxon>
        <taxon>Cyanophyceae</taxon>
        <taxon>Oscillatoriophycideae</taxon>
        <taxon>Oscillatoriales</taxon>
        <taxon>Microcoleaceae</taxon>
        <taxon>Planktothrix</taxon>
    </lineage>
</organism>
<protein>
    <submittedName>
        <fullName evidence="1">Hydrogenase maturation protease</fullName>
    </submittedName>
</protein>
<dbReference type="NCBIfam" id="TIGR00072">
    <property type="entry name" value="hydrog_prot"/>
    <property type="match status" value="1"/>
</dbReference>
<dbReference type="GO" id="GO:0016485">
    <property type="term" value="P:protein processing"/>
    <property type="evidence" value="ECO:0007669"/>
    <property type="project" value="TreeGrafter"/>
</dbReference>
<dbReference type="SUPFAM" id="SSF53163">
    <property type="entry name" value="HybD-like"/>
    <property type="match status" value="1"/>
</dbReference>
<dbReference type="InterPro" id="IPR023430">
    <property type="entry name" value="Pept_HybD-like_dom_sf"/>
</dbReference>
<comment type="caution">
    <text evidence="1">The sequence shown here is derived from an EMBL/GenBank/DDBJ whole genome shotgun (WGS) entry which is preliminary data.</text>
</comment>
<keyword evidence="1" id="KW-0645">Protease</keyword>
<dbReference type="GO" id="GO:0004175">
    <property type="term" value="F:endopeptidase activity"/>
    <property type="evidence" value="ECO:0007669"/>
    <property type="project" value="TreeGrafter"/>
</dbReference>
<reference evidence="2" key="1">
    <citation type="submission" date="2019-02" db="EMBL/GenBank/DDBJ databases">
        <title>Draft genome sequence of Planktothrix agardhii NIES-905.</title>
        <authorList>
            <person name="Yamaguchi H."/>
            <person name="Suzuki S."/>
            <person name="Kawachi M."/>
        </authorList>
    </citation>
    <scope>NUCLEOTIDE SEQUENCE [LARGE SCALE GENOMIC DNA]</scope>
    <source>
        <strain evidence="2">CCAP 1459/11A</strain>
    </source>
</reference>
<keyword evidence="1" id="KW-0378">Hydrolase</keyword>
<dbReference type="AlphaFoldDB" id="A0A479ZNH7"/>
<proteinExistence type="predicted"/>
<gene>
    <name evidence="1" type="ORF">PA905_30460</name>
</gene>
<dbReference type="PANTHER" id="PTHR30302:SF5">
    <property type="entry name" value="SLR1876 PROTEIN"/>
    <property type="match status" value="1"/>
</dbReference>
<dbReference type="EMBL" id="BJCD01000002">
    <property type="protein sequence ID" value="GCL34189.1"/>
    <property type="molecule type" value="Genomic_DNA"/>
</dbReference>
<dbReference type="GO" id="GO:0008047">
    <property type="term" value="F:enzyme activator activity"/>
    <property type="evidence" value="ECO:0007669"/>
    <property type="project" value="InterPro"/>
</dbReference>
<dbReference type="InterPro" id="IPR000671">
    <property type="entry name" value="Peptidase_A31"/>
</dbReference>
<sequence>MILIVGYGNPIRVDDGVGQAVITEVEQWNLTNVRSLSIHQLTPAVAAEMAEVDTVIFVDAALEGDTVNIISLEALPSKYLKRNNEFIQPQLTMPNGLISRLIN</sequence>
<accession>A0A479ZNH7</accession>
<evidence type="ECO:0000313" key="2">
    <source>
        <dbReference type="Proteomes" id="UP000299794"/>
    </source>
</evidence>